<dbReference type="GO" id="GO:0015990">
    <property type="term" value="P:electron transport coupled proton transport"/>
    <property type="evidence" value="ECO:0007669"/>
    <property type="project" value="TreeGrafter"/>
</dbReference>
<feature type="transmembrane region" description="Helical" evidence="8">
    <location>
        <begin position="244"/>
        <end position="265"/>
    </location>
</feature>
<dbReference type="EMBL" id="PYYB01000001">
    <property type="protein sequence ID" value="PTL58633.1"/>
    <property type="molecule type" value="Genomic_DNA"/>
</dbReference>
<evidence type="ECO:0000259" key="9">
    <source>
        <dbReference type="Pfam" id="PF00361"/>
    </source>
</evidence>
<comment type="subcellular location">
    <subcellularLocation>
        <location evidence="1">Endomembrane system</location>
        <topology evidence="1">Multi-pass membrane protein</topology>
    </subcellularLocation>
    <subcellularLocation>
        <location evidence="6">Membrane</location>
        <topology evidence="6">Multi-pass membrane protein</topology>
    </subcellularLocation>
</comment>
<feature type="transmembrane region" description="Helical" evidence="8">
    <location>
        <begin position="30"/>
        <end position="48"/>
    </location>
</feature>
<evidence type="ECO:0000313" key="11">
    <source>
        <dbReference type="Proteomes" id="UP000240739"/>
    </source>
</evidence>
<name>A0A2T4UHA7_9ACTN</name>
<feature type="transmembrane region" description="Helical" evidence="8">
    <location>
        <begin position="133"/>
        <end position="152"/>
    </location>
</feature>
<dbReference type="PANTHER" id="PTHR43507:SF1">
    <property type="entry name" value="NADH-UBIQUINONE OXIDOREDUCTASE CHAIN 4"/>
    <property type="match status" value="1"/>
</dbReference>
<evidence type="ECO:0000256" key="6">
    <source>
        <dbReference type="RuleBase" id="RU000320"/>
    </source>
</evidence>
<feature type="transmembrane region" description="Helical" evidence="8">
    <location>
        <begin position="454"/>
        <end position="473"/>
    </location>
</feature>
<evidence type="ECO:0000256" key="8">
    <source>
        <dbReference type="SAM" id="Phobius"/>
    </source>
</evidence>
<dbReference type="Proteomes" id="UP000240739">
    <property type="component" value="Unassembled WGS sequence"/>
</dbReference>
<evidence type="ECO:0000256" key="1">
    <source>
        <dbReference type="ARBA" id="ARBA00004127"/>
    </source>
</evidence>
<dbReference type="InterPro" id="IPR001750">
    <property type="entry name" value="ND/Mrp_TM"/>
</dbReference>
<feature type="region of interest" description="Disordered" evidence="7">
    <location>
        <begin position="494"/>
        <end position="571"/>
    </location>
</feature>
<dbReference type="InterPro" id="IPR010227">
    <property type="entry name" value="NADH_Q_OxRdtase_chainM/4"/>
</dbReference>
<feature type="transmembrane region" description="Helical" evidence="8">
    <location>
        <begin position="369"/>
        <end position="391"/>
    </location>
</feature>
<dbReference type="RefSeq" id="WP_107567070.1">
    <property type="nucleotide sequence ID" value="NZ_PYYB01000001.1"/>
</dbReference>
<comment type="caution">
    <text evidence="10">The sequence shown here is derived from an EMBL/GenBank/DDBJ whole genome shotgun (WGS) entry which is preliminary data.</text>
</comment>
<keyword evidence="11" id="KW-1185">Reference proteome</keyword>
<feature type="transmembrane region" description="Helical" evidence="8">
    <location>
        <begin position="110"/>
        <end position="127"/>
    </location>
</feature>
<accession>A0A2T4UHA7</accession>
<dbReference type="OrthoDB" id="9768329at2"/>
<feature type="transmembrane region" description="Helical" evidence="8">
    <location>
        <begin position="79"/>
        <end position="98"/>
    </location>
</feature>
<dbReference type="GO" id="GO:0008137">
    <property type="term" value="F:NADH dehydrogenase (ubiquinone) activity"/>
    <property type="evidence" value="ECO:0007669"/>
    <property type="project" value="InterPro"/>
</dbReference>
<feature type="transmembrane region" description="Helical" evidence="8">
    <location>
        <begin position="6"/>
        <end position="23"/>
    </location>
</feature>
<dbReference type="InterPro" id="IPR003918">
    <property type="entry name" value="NADH_UbQ_OxRdtase"/>
</dbReference>
<proteinExistence type="inferred from homology"/>
<organism evidence="10 11">
    <name type="scientific">Paraconexibacter algicola</name>
    <dbReference type="NCBI Taxonomy" id="2133960"/>
    <lineage>
        <taxon>Bacteria</taxon>
        <taxon>Bacillati</taxon>
        <taxon>Actinomycetota</taxon>
        <taxon>Thermoleophilia</taxon>
        <taxon>Solirubrobacterales</taxon>
        <taxon>Paraconexibacteraceae</taxon>
        <taxon>Paraconexibacter</taxon>
    </lineage>
</organism>
<keyword evidence="4 8" id="KW-1133">Transmembrane helix</keyword>
<dbReference type="AlphaFoldDB" id="A0A2T4UHA7"/>
<feature type="transmembrane region" description="Helical" evidence="8">
    <location>
        <begin position="277"/>
        <end position="297"/>
    </location>
</feature>
<keyword evidence="3 6" id="KW-0812">Transmembrane</keyword>
<dbReference type="GO" id="GO:0003954">
    <property type="term" value="F:NADH dehydrogenase activity"/>
    <property type="evidence" value="ECO:0007669"/>
    <property type="project" value="TreeGrafter"/>
</dbReference>
<feature type="transmembrane region" description="Helical" evidence="8">
    <location>
        <begin position="411"/>
        <end position="433"/>
    </location>
</feature>
<evidence type="ECO:0000256" key="4">
    <source>
        <dbReference type="ARBA" id="ARBA00022989"/>
    </source>
</evidence>
<feature type="transmembrane region" description="Helical" evidence="8">
    <location>
        <begin position="336"/>
        <end position="357"/>
    </location>
</feature>
<dbReference type="GO" id="GO:0012505">
    <property type="term" value="C:endomembrane system"/>
    <property type="evidence" value="ECO:0007669"/>
    <property type="project" value="UniProtKB-SubCell"/>
</dbReference>
<dbReference type="GO" id="GO:0016020">
    <property type="term" value="C:membrane"/>
    <property type="evidence" value="ECO:0007669"/>
    <property type="project" value="UniProtKB-SubCell"/>
</dbReference>
<protein>
    <submittedName>
        <fullName evidence="10">NADH-quinone oxidoreductase subunit M</fullName>
    </submittedName>
</protein>
<gene>
    <name evidence="10" type="ORF">C7Y72_02675</name>
</gene>
<feature type="domain" description="NADH:quinone oxidoreductase/Mrp antiporter transmembrane" evidence="9">
    <location>
        <begin position="127"/>
        <end position="420"/>
    </location>
</feature>
<feature type="transmembrane region" description="Helical" evidence="8">
    <location>
        <begin position="304"/>
        <end position="324"/>
    </location>
</feature>
<evidence type="ECO:0000256" key="5">
    <source>
        <dbReference type="ARBA" id="ARBA00023136"/>
    </source>
</evidence>
<feature type="compositionally biased region" description="Low complexity" evidence="7">
    <location>
        <begin position="506"/>
        <end position="523"/>
    </location>
</feature>
<feature type="transmembrane region" description="Helical" evidence="8">
    <location>
        <begin position="164"/>
        <end position="185"/>
    </location>
</feature>
<dbReference type="Pfam" id="PF00361">
    <property type="entry name" value="Proton_antipo_M"/>
    <property type="match status" value="1"/>
</dbReference>
<feature type="transmembrane region" description="Helical" evidence="8">
    <location>
        <begin position="213"/>
        <end position="232"/>
    </location>
</feature>
<dbReference type="GO" id="GO:0048039">
    <property type="term" value="F:ubiquinone binding"/>
    <property type="evidence" value="ECO:0007669"/>
    <property type="project" value="TreeGrafter"/>
</dbReference>
<dbReference type="GO" id="GO:0042773">
    <property type="term" value="P:ATP synthesis coupled electron transport"/>
    <property type="evidence" value="ECO:0007669"/>
    <property type="project" value="InterPro"/>
</dbReference>
<sequence length="571" mass="60238">MTLHLSIFLWLPAAAGVLGLLSRSDKLARALAVLGALGSLGYAITAVVDYDRDTGGLQYVTDRTWISELGIHYKLGLDGLNLFLILLTAVLFLAAILWSMRTPIERERHYWLHLGIGQTAVLGALMAQDLALFVAFFDLMLIPFFFLTIGWSTAENKTGAVLKLVIYTLVGSLLMLVAAIGIAVLTKDASGNDLTFVLSDLTATTLPEGSQDWIFLCFAAAFLVKMPAFPFHGWMPDGYKAMPLPVLAVFSGVLSKVAAYGFLRIVCPTLPDAAVEFQTLMLIIGLLSIVYGSAVAFTTTNARLILGYSSLAQLGFILLGVFALNPQGAQGAILQSVNHGLVVAPAFFLVALAAERARGSEDIRDMGGLAFKAPIIAVLFLIVALANLAIPGSSNFVGEFFILLGVFNAKVAIAAIAFTGVALASVYSLRLFIRVMHNRTGAETEGREISVRDGLVLVPLVLAIIALAFYPQLALQKGEKDITGAVATAFEKSDPEQFAKETGGSAEPAAAQAVTPGAGAGQAIDPATGAPAGGQAVQIDPQTGLPIDPNTGQPIQIDPDQLPAEAQEVTP</sequence>
<evidence type="ECO:0000256" key="3">
    <source>
        <dbReference type="ARBA" id="ARBA00022692"/>
    </source>
</evidence>
<evidence type="ECO:0000256" key="2">
    <source>
        <dbReference type="ARBA" id="ARBA00009025"/>
    </source>
</evidence>
<evidence type="ECO:0000313" key="10">
    <source>
        <dbReference type="EMBL" id="PTL58633.1"/>
    </source>
</evidence>
<reference evidence="10 11" key="1">
    <citation type="submission" date="2018-03" db="EMBL/GenBank/DDBJ databases">
        <title>Aquarubrobacter algicola gen. nov., sp. nov., a novel actinobacterium isolated from shallow eutrophic lake during the end of cyanobacterial harmful algal blooms.</title>
        <authorList>
            <person name="Chun S.J."/>
        </authorList>
    </citation>
    <scope>NUCLEOTIDE SEQUENCE [LARGE SCALE GENOMIC DNA]</scope>
    <source>
        <strain evidence="10 11">Seoho-28</strain>
    </source>
</reference>
<dbReference type="NCBIfam" id="TIGR01972">
    <property type="entry name" value="NDH_I_M"/>
    <property type="match status" value="1"/>
</dbReference>
<evidence type="ECO:0000256" key="7">
    <source>
        <dbReference type="SAM" id="MobiDB-lite"/>
    </source>
</evidence>
<keyword evidence="5 8" id="KW-0472">Membrane</keyword>
<dbReference type="PRINTS" id="PR01437">
    <property type="entry name" value="NUOXDRDTASE4"/>
</dbReference>
<comment type="similarity">
    <text evidence="2">Belongs to the complex I subunit 4 family.</text>
</comment>
<dbReference type="PANTHER" id="PTHR43507">
    <property type="entry name" value="NADH-UBIQUINONE OXIDOREDUCTASE CHAIN 4"/>
    <property type="match status" value="1"/>
</dbReference>